<dbReference type="InterPro" id="IPR032394">
    <property type="entry name" value="Anoct_dimer"/>
</dbReference>
<dbReference type="PANTHER" id="PTHR12308">
    <property type="entry name" value="ANOCTAMIN"/>
    <property type="match status" value="1"/>
</dbReference>
<proteinExistence type="inferred from homology"/>
<feature type="transmembrane region" description="Helical" evidence="8">
    <location>
        <begin position="334"/>
        <end position="354"/>
    </location>
</feature>
<protein>
    <recommendedName>
        <fullName evidence="8">Anoctamin</fullName>
    </recommendedName>
</protein>
<feature type="transmembrane region" description="Helical" evidence="8">
    <location>
        <begin position="457"/>
        <end position="477"/>
    </location>
</feature>
<keyword evidence="3" id="KW-1003">Cell membrane</keyword>
<dbReference type="Pfam" id="PF16178">
    <property type="entry name" value="Anoct_dimer"/>
    <property type="match status" value="1"/>
</dbReference>
<evidence type="ECO:0000313" key="12">
    <source>
        <dbReference type="EMBL" id="CAD5125052.1"/>
    </source>
</evidence>
<sequence length="922" mass="108501">MNIKAFQRNNHKKKKIQLITEIEGRRLFFKDEVRRIDYILAWSGSDTDEDAKIRECFENNLREEGLELECDVRGEMHYVKVHATWEVLTRYAEIMQLRLPMREVPEDNNTHNFLDRVKNDLYNWLKKPFRLNETLVPIIPKKFTCVFQRDKEYLFEIPAKKELFFSHAQRSRIVEYILRRKRYVSDAEEDAYHFGITRLLSKKVYLAAYPLHEGSWKPWTKPSMRKLLYEHWAYWKNFYKEQPLDYVRIYFGEKIALYFCWLGFYTFMLIPASVVGIFVFVYGVATVENSEIANEACNRSNKFYMCPDCTKRCGYWDLADKCMAFKAAHMFDNFGTVLFAVFMALWGTIFLELWKRRQAEIQYKWNLMSLINEEEPPRPEYVERVQSRRTTKYNSITGTREPYIPFRNRLPVYACSASLMMFMILVAICAIVAIIVYRTSIMTKLLLEDHYFFFYKYATIIASITAATLNLIVIFLLKFVYEKAAVWLTDWECFRTQSEFETSLILKLYVLQFVNYYSALFYIAFFKGRFAGRPGDYNYILGARQEECDATGCLIELCIQLGVVFIGKQLLYNVVEILLPRANKLFRTCYMKFSEQQTLTDEERRNRKPWEKDFVLEPFGTFGLFNEYMEILIQFGFVTLFVAAFPLAPLFALINNVIEIRSDANKFVTVIRRPKAAQSKDIGMWYNVLYIISRISCVTNAFIIAFTSGFIDRLVYSIAVSKDGTLKGFINHTLAHFDVSNFTEEDRPSNNNSQFKNITWCRYKAYRQAPWSSSPYSYSLSYWHVLAAQFVFIVIFENMAVLITSLIAYFIPDMPSRVKDMYRREAFLYNDIVMKTELAIAKGDIAPLTDDMIQGIRRRTTIMSKFLPSRSLDETGRLSATDSDKDVTYTPLRKKKHKFEKQMSESVQVQVTSTDNDTTVKA</sequence>
<organism evidence="12 13">
    <name type="scientific">Dimorphilus gyrociliatus</name>
    <dbReference type="NCBI Taxonomy" id="2664684"/>
    <lineage>
        <taxon>Eukaryota</taxon>
        <taxon>Metazoa</taxon>
        <taxon>Spiralia</taxon>
        <taxon>Lophotrochozoa</taxon>
        <taxon>Annelida</taxon>
        <taxon>Polychaeta</taxon>
        <taxon>Polychaeta incertae sedis</taxon>
        <taxon>Dinophilidae</taxon>
        <taxon>Dimorphilus</taxon>
    </lineage>
</organism>
<evidence type="ECO:0000256" key="7">
    <source>
        <dbReference type="ARBA" id="ARBA00023180"/>
    </source>
</evidence>
<keyword evidence="7" id="KW-0325">Glycoprotein</keyword>
<comment type="subcellular location">
    <subcellularLocation>
        <location evidence="1">Cell membrane</location>
        <topology evidence="1">Multi-pass membrane protein</topology>
    </subcellularLocation>
    <subcellularLocation>
        <location evidence="8">Membrane</location>
        <topology evidence="8">Multi-pass membrane protein</topology>
    </subcellularLocation>
</comment>
<dbReference type="GO" id="GO:0005886">
    <property type="term" value="C:plasma membrane"/>
    <property type="evidence" value="ECO:0007669"/>
    <property type="project" value="UniProtKB-SubCell"/>
</dbReference>
<evidence type="ECO:0000313" key="13">
    <source>
        <dbReference type="Proteomes" id="UP000549394"/>
    </source>
</evidence>
<evidence type="ECO:0000256" key="2">
    <source>
        <dbReference type="ARBA" id="ARBA00009671"/>
    </source>
</evidence>
<keyword evidence="4 8" id="KW-0812">Transmembrane</keyword>
<evidence type="ECO:0000259" key="10">
    <source>
        <dbReference type="Pfam" id="PF04547"/>
    </source>
</evidence>
<dbReference type="InterPro" id="IPR007632">
    <property type="entry name" value="Anoctamin"/>
</dbReference>
<dbReference type="Proteomes" id="UP000549394">
    <property type="component" value="Unassembled WGS sequence"/>
</dbReference>
<feature type="transmembrane region" description="Helical" evidence="8">
    <location>
        <begin position="631"/>
        <end position="654"/>
    </location>
</feature>
<feature type="transmembrane region" description="Helical" evidence="8">
    <location>
        <begin position="410"/>
        <end position="437"/>
    </location>
</feature>
<evidence type="ECO:0000256" key="1">
    <source>
        <dbReference type="ARBA" id="ARBA00004651"/>
    </source>
</evidence>
<feature type="transmembrane region" description="Helical" evidence="8">
    <location>
        <begin position="504"/>
        <end position="525"/>
    </location>
</feature>
<keyword evidence="6 8" id="KW-0472">Membrane</keyword>
<feature type="domain" description="Anoctamin dimerisation" evidence="11">
    <location>
        <begin position="28"/>
        <end position="244"/>
    </location>
</feature>
<feature type="compositionally biased region" description="Polar residues" evidence="9">
    <location>
        <begin position="904"/>
        <end position="922"/>
    </location>
</feature>
<dbReference type="EMBL" id="CAJFCJ010000024">
    <property type="protein sequence ID" value="CAD5125052.1"/>
    <property type="molecule type" value="Genomic_DNA"/>
</dbReference>
<comment type="similarity">
    <text evidence="2 8">Belongs to the anoctamin family.</text>
</comment>
<evidence type="ECO:0000256" key="5">
    <source>
        <dbReference type="ARBA" id="ARBA00022989"/>
    </source>
</evidence>
<keyword evidence="13" id="KW-1185">Reference proteome</keyword>
<dbReference type="AlphaFoldDB" id="A0A7I8WA78"/>
<keyword evidence="5 8" id="KW-1133">Transmembrane helix</keyword>
<dbReference type="Pfam" id="PF04547">
    <property type="entry name" value="Anoctamin"/>
    <property type="match status" value="1"/>
</dbReference>
<dbReference type="GO" id="GO:0005254">
    <property type="term" value="F:chloride channel activity"/>
    <property type="evidence" value="ECO:0007669"/>
    <property type="project" value="TreeGrafter"/>
</dbReference>
<comment type="caution">
    <text evidence="12">The sequence shown here is derived from an EMBL/GenBank/DDBJ whole genome shotgun (WGS) entry which is preliminary data.</text>
</comment>
<evidence type="ECO:0000256" key="6">
    <source>
        <dbReference type="ARBA" id="ARBA00023136"/>
    </source>
</evidence>
<feature type="transmembrane region" description="Helical" evidence="8">
    <location>
        <begin position="255"/>
        <end position="282"/>
    </location>
</feature>
<evidence type="ECO:0000256" key="9">
    <source>
        <dbReference type="SAM" id="MobiDB-lite"/>
    </source>
</evidence>
<gene>
    <name evidence="12" type="ORF">DGYR_LOCUS12499</name>
</gene>
<dbReference type="InterPro" id="IPR049452">
    <property type="entry name" value="Anoctamin_TM"/>
</dbReference>
<dbReference type="OrthoDB" id="296386at2759"/>
<feature type="transmembrane region" description="Helical" evidence="8">
    <location>
        <begin position="688"/>
        <end position="711"/>
    </location>
</feature>
<feature type="transmembrane region" description="Helical" evidence="8">
    <location>
        <begin position="782"/>
        <end position="811"/>
    </location>
</feature>
<dbReference type="PANTHER" id="PTHR12308:SF83">
    <property type="entry name" value="ANOCTAMIN"/>
    <property type="match status" value="1"/>
</dbReference>
<evidence type="ECO:0000256" key="8">
    <source>
        <dbReference type="RuleBase" id="RU280814"/>
    </source>
</evidence>
<evidence type="ECO:0000256" key="3">
    <source>
        <dbReference type="ARBA" id="ARBA00022475"/>
    </source>
</evidence>
<name>A0A7I8WA78_9ANNE</name>
<evidence type="ECO:0000256" key="4">
    <source>
        <dbReference type="ARBA" id="ARBA00022692"/>
    </source>
</evidence>
<feature type="region of interest" description="Disordered" evidence="9">
    <location>
        <begin position="900"/>
        <end position="922"/>
    </location>
</feature>
<dbReference type="GO" id="GO:0046983">
    <property type="term" value="F:protein dimerization activity"/>
    <property type="evidence" value="ECO:0007669"/>
    <property type="project" value="InterPro"/>
</dbReference>
<accession>A0A7I8WA78</accession>
<evidence type="ECO:0000259" key="11">
    <source>
        <dbReference type="Pfam" id="PF16178"/>
    </source>
</evidence>
<feature type="domain" description="Anoctamin transmembrane" evidence="10">
    <location>
        <begin position="247"/>
        <end position="825"/>
    </location>
</feature>
<reference evidence="12 13" key="1">
    <citation type="submission" date="2020-08" db="EMBL/GenBank/DDBJ databases">
        <authorList>
            <person name="Hejnol A."/>
        </authorList>
    </citation>
    <scope>NUCLEOTIDE SEQUENCE [LARGE SCALE GENOMIC DNA]</scope>
</reference>